<dbReference type="Proteomes" id="UP000440578">
    <property type="component" value="Unassembled WGS sequence"/>
</dbReference>
<proteinExistence type="predicted"/>
<evidence type="ECO:0000313" key="3">
    <source>
        <dbReference type="EMBL" id="KAF0312500.1"/>
    </source>
</evidence>
<evidence type="ECO:0000256" key="1">
    <source>
        <dbReference type="SAM" id="MobiDB-lite"/>
    </source>
</evidence>
<dbReference type="AlphaFoldDB" id="A0A6A4X8J3"/>
<reference evidence="3 4" key="1">
    <citation type="submission" date="2019-07" db="EMBL/GenBank/DDBJ databases">
        <title>Draft genome assembly of a fouling barnacle, Amphibalanus amphitrite (Darwin, 1854): The first reference genome for Thecostraca.</title>
        <authorList>
            <person name="Kim W."/>
        </authorList>
    </citation>
    <scope>NUCLEOTIDE SEQUENCE [LARGE SCALE GENOMIC DNA]</scope>
    <source>
        <strain evidence="3">SNU_AA5</strain>
        <tissue evidence="3">Soma without cirri and trophi</tissue>
    </source>
</reference>
<evidence type="ECO:0000256" key="2">
    <source>
        <dbReference type="SAM" id="SignalP"/>
    </source>
</evidence>
<evidence type="ECO:0000313" key="4">
    <source>
        <dbReference type="Proteomes" id="UP000440578"/>
    </source>
</evidence>
<protein>
    <submittedName>
        <fullName evidence="3">Uncharacterized protein</fullName>
    </submittedName>
</protein>
<keyword evidence="4" id="KW-1185">Reference proteome</keyword>
<feature type="chain" id="PRO_5025620424" evidence="2">
    <location>
        <begin position="26"/>
        <end position="367"/>
    </location>
</feature>
<gene>
    <name evidence="3" type="ORF">FJT64_016750</name>
</gene>
<dbReference type="EMBL" id="VIIS01000165">
    <property type="protein sequence ID" value="KAF0312500.1"/>
    <property type="molecule type" value="Genomic_DNA"/>
</dbReference>
<dbReference type="Gene3D" id="1.10.238.270">
    <property type="match status" value="1"/>
</dbReference>
<name>A0A6A4X8J3_AMPAM</name>
<sequence>MAAPVGSAMLLSWMALLGLLGTATAFFREFSKPTVTSLCFLDSNSCVPANFTSELPTTVTDAVSACMPRRRFGRSPAWGRRSSAFRLGGKTDKLSCIATQLNITSDTGVDAAALDTVIESLSSNTTFTDQLKASADSCIAAMNTTLTAEQQRVYVLTCLKLSQKSDCKRQDENTTLCLNAKTLVKCPLGIQSLVDLSTFFTCKMQAKASIGISMFTSIFSGDFSSSSISDSLCPTLEEGAKAAANCSLQAAGLASGDTVDLTAVQTAITASATTTDSEKALQQSVLITCQANGADTVDAFLDCWATESVDGCVTSIAERLATGSTSRGTGRMPGRRRSRGGRRRFSSGGRRRFSGSRRSSRRTGLFG</sequence>
<keyword evidence="2" id="KW-0732">Signal</keyword>
<feature type="region of interest" description="Disordered" evidence="1">
    <location>
        <begin position="323"/>
        <end position="367"/>
    </location>
</feature>
<feature type="compositionally biased region" description="Low complexity" evidence="1">
    <location>
        <begin position="323"/>
        <end position="332"/>
    </location>
</feature>
<accession>A0A6A4X8J3</accession>
<feature type="compositionally biased region" description="Basic residues" evidence="1">
    <location>
        <begin position="333"/>
        <end position="361"/>
    </location>
</feature>
<organism evidence="3 4">
    <name type="scientific">Amphibalanus amphitrite</name>
    <name type="common">Striped barnacle</name>
    <name type="synonym">Balanus amphitrite</name>
    <dbReference type="NCBI Taxonomy" id="1232801"/>
    <lineage>
        <taxon>Eukaryota</taxon>
        <taxon>Metazoa</taxon>
        <taxon>Ecdysozoa</taxon>
        <taxon>Arthropoda</taxon>
        <taxon>Crustacea</taxon>
        <taxon>Multicrustacea</taxon>
        <taxon>Cirripedia</taxon>
        <taxon>Thoracica</taxon>
        <taxon>Thoracicalcarea</taxon>
        <taxon>Balanomorpha</taxon>
        <taxon>Balanoidea</taxon>
        <taxon>Balanidae</taxon>
        <taxon>Amphibalaninae</taxon>
        <taxon>Amphibalanus</taxon>
    </lineage>
</organism>
<dbReference type="OrthoDB" id="6401291at2759"/>
<feature type="signal peptide" evidence="2">
    <location>
        <begin position="1"/>
        <end position="25"/>
    </location>
</feature>
<comment type="caution">
    <text evidence="3">The sequence shown here is derived from an EMBL/GenBank/DDBJ whole genome shotgun (WGS) entry which is preliminary data.</text>
</comment>